<feature type="compositionally biased region" description="Basic and acidic residues" evidence="1">
    <location>
        <begin position="102"/>
        <end position="114"/>
    </location>
</feature>
<feature type="region of interest" description="Disordered" evidence="1">
    <location>
        <begin position="189"/>
        <end position="211"/>
    </location>
</feature>
<keyword evidence="2" id="KW-1185">Reference proteome</keyword>
<feature type="compositionally biased region" description="Basic and acidic residues" evidence="1">
    <location>
        <begin position="64"/>
        <end position="82"/>
    </location>
</feature>
<feature type="compositionally biased region" description="Basic and acidic residues" evidence="1">
    <location>
        <begin position="126"/>
        <end position="136"/>
    </location>
</feature>
<feature type="region of interest" description="Disordered" evidence="1">
    <location>
        <begin position="63"/>
        <end position="159"/>
    </location>
</feature>
<reference evidence="3" key="1">
    <citation type="submission" date="2022-11" db="UniProtKB">
        <authorList>
            <consortium name="WormBaseParasite"/>
        </authorList>
    </citation>
    <scope>IDENTIFICATION</scope>
</reference>
<feature type="compositionally biased region" description="Polar residues" evidence="1">
    <location>
        <begin position="83"/>
        <end position="101"/>
    </location>
</feature>
<accession>A0A914YBY9</accession>
<dbReference type="WBParaSite" id="PSU_v2.g14995.t1">
    <property type="protein sequence ID" value="PSU_v2.g14995.t1"/>
    <property type="gene ID" value="PSU_v2.g14995"/>
</dbReference>
<sequence>MNPNVRLQTLLLNMIIEKLDNLSDHIGDMENQVGSFQRFVDVLNTRVDALEKGSAEMLSQESIFAEKDNTKEENVLEKESDSSKNSFGAKTSPILDQNYNTQKEEGSKNPKDYAPDVSYVPVPLPDKADVVTRGESEPASFKDSNNTTQTDLFGTTPVAPADAFSAKSDDAQRIESKLAGTKSFGLLRPAPRTVFGSDSDEPKRYIKRWRD</sequence>
<evidence type="ECO:0000313" key="3">
    <source>
        <dbReference type="WBParaSite" id="PSU_v2.g14995.t1"/>
    </source>
</evidence>
<evidence type="ECO:0000256" key="1">
    <source>
        <dbReference type="SAM" id="MobiDB-lite"/>
    </source>
</evidence>
<feature type="compositionally biased region" description="Polar residues" evidence="1">
    <location>
        <begin position="142"/>
        <end position="153"/>
    </location>
</feature>
<name>A0A914YBY9_9BILA</name>
<organism evidence="2 3">
    <name type="scientific">Panagrolaimus superbus</name>
    <dbReference type="NCBI Taxonomy" id="310955"/>
    <lineage>
        <taxon>Eukaryota</taxon>
        <taxon>Metazoa</taxon>
        <taxon>Ecdysozoa</taxon>
        <taxon>Nematoda</taxon>
        <taxon>Chromadorea</taxon>
        <taxon>Rhabditida</taxon>
        <taxon>Tylenchina</taxon>
        <taxon>Panagrolaimomorpha</taxon>
        <taxon>Panagrolaimoidea</taxon>
        <taxon>Panagrolaimidae</taxon>
        <taxon>Panagrolaimus</taxon>
    </lineage>
</organism>
<dbReference type="AlphaFoldDB" id="A0A914YBY9"/>
<dbReference type="Proteomes" id="UP000887577">
    <property type="component" value="Unplaced"/>
</dbReference>
<protein>
    <submittedName>
        <fullName evidence="3">Uncharacterized protein</fullName>
    </submittedName>
</protein>
<evidence type="ECO:0000313" key="2">
    <source>
        <dbReference type="Proteomes" id="UP000887577"/>
    </source>
</evidence>
<proteinExistence type="predicted"/>